<gene>
    <name evidence="2" type="ORF">CAL65_04990</name>
</gene>
<organism evidence="2 3">
    <name type="scientific">Alkalilimnicola ehrlichii</name>
    <dbReference type="NCBI Taxonomy" id="351052"/>
    <lineage>
        <taxon>Bacteria</taxon>
        <taxon>Pseudomonadati</taxon>
        <taxon>Pseudomonadota</taxon>
        <taxon>Gammaproteobacteria</taxon>
        <taxon>Chromatiales</taxon>
        <taxon>Ectothiorhodospiraceae</taxon>
        <taxon>Alkalilimnicola</taxon>
    </lineage>
</organism>
<dbReference type="Gene3D" id="1.20.120.330">
    <property type="entry name" value="Nucleotidyltransferases domain 2"/>
    <property type="match status" value="1"/>
</dbReference>
<accession>A0A3E0X1J0</accession>
<proteinExistence type="predicted"/>
<dbReference type="InterPro" id="IPR007842">
    <property type="entry name" value="HEPN_dom"/>
</dbReference>
<evidence type="ECO:0000259" key="1">
    <source>
        <dbReference type="PROSITE" id="PS50910"/>
    </source>
</evidence>
<dbReference type="InterPro" id="IPR043519">
    <property type="entry name" value="NT_sf"/>
</dbReference>
<sequence>MKTDISHLPDNKQRELRLIVETITALVDVELIVLFGSYARGNWVEDSYVEGHITYEYRSDYDLLVVTDLVRTKKSKPLWSKVEQRVHEHPALKTWPNLIVEDCRPLQKHLREGHYFYTDLYKEGIVLYDSGRVELEPPRELDAKERKEQAQEDFDFWFQKGKQALLGFSMYLQEGMLDDAAFLLHQATERFLNAVLLVHTGYKAKEHNIEKLYKQVVRCDPRFLPAFPQASEVDKHRFKLLKKAYIDSRYERDYDITRDDLECLAERIEHVKALTEQSCRERIASF</sequence>
<dbReference type="SMART" id="SM00748">
    <property type="entry name" value="HEPN"/>
    <property type="match status" value="1"/>
</dbReference>
<name>A0A3E0X1J0_9GAMM</name>
<dbReference type="SUPFAM" id="SSF81301">
    <property type="entry name" value="Nucleotidyltransferase"/>
    <property type="match status" value="1"/>
</dbReference>
<dbReference type="EMBL" id="NFZW01000004">
    <property type="protein sequence ID" value="RFA38202.1"/>
    <property type="molecule type" value="Genomic_DNA"/>
</dbReference>
<feature type="domain" description="HEPN" evidence="1">
    <location>
        <begin position="158"/>
        <end position="271"/>
    </location>
</feature>
<protein>
    <recommendedName>
        <fullName evidence="1">HEPN domain-containing protein</fullName>
    </recommendedName>
</protein>
<evidence type="ECO:0000313" key="2">
    <source>
        <dbReference type="EMBL" id="RFA38202.1"/>
    </source>
</evidence>
<dbReference type="AlphaFoldDB" id="A0A3E0X1J0"/>
<reference evidence="3" key="1">
    <citation type="submission" date="2017-05" db="EMBL/GenBank/DDBJ databases">
        <authorList>
            <person name="Sharma S."/>
            <person name="Sidhu C."/>
            <person name="Pinnaka A.K."/>
        </authorList>
    </citation>
    <scope>NUCLEOTIDE SEQUENCE [LARGE SCALE GENOMIC DNA]</scope>
    <source>
        <strain evidence="3">AK93</strain>
    </source>
</reference>
<comment type="caution">
    <text evidence="2">The sequence shown here is derived from an EMBL/GenBank/DDBJ whole genome shotgun (WGS) entry which is preliminary data.</text>
</comment>
<dbReference type="SUPFAM" id="SSF81593">
    <property type="entry name" value="Nucleotidyltransferase substrate binding subunit/domain"/>
    <property type="match status" value="1"/>
</dbReference>
<dbReference type="Gene3D" id="3.30.460.10">
    <property type="entry name" value="Beta Polymerase, domain 2"/>
    <property type="match status" value="1"/>
</dbReference>
<dbReference type="PROSITE" id="PS50910">
    <property type="entry name" value="HEPN"/>
    <property type="match status" value="1"/>
</dbReference>
<dbReference type="PANTHER" id="PTHR33933">
    <property type="entry name" value="NUCLEOTIDYLTRANSFERASE"/>
    <property type="match status" value="1"/>
</dbReference>
<evidence type="ECO:0000313" key="3">
    <source>
        <dbReference type="Proteomes" id="UP000256763"/>
    </source>
</evidence>
<dbReference type="Proteomes" id="UP000256763">
    <property type="component" value="Unassembled WGS sequence"/>
</dbReference>
<dbReference type="PANTHER" id="PTHR33933:SF1">
    <property type="entry name" value="PROTEIN ADENYLYLTRANSFERASE MNTA-RELATED"/>
    <property type="match status" value="1"/>
</dbReference>
<keyword evidence="3" id="KW-1185">Reference proteome</keyword>
<dbReference type="Pfam" id="PF05168">
    <property type="entry name" value="HEPN"/>
    <property type="match status" value="1"/>
</dbReference>
<dbReference type="CDD" id="cd05403">
    <property type="entry name" value="NT_KNTase_like"/>
    <property type="match status" value="1"/>
</dbReference>
<dbReference type="InterPro" id="IPR052548">
    <property type="entry name" value="Type_VII_TA_antitoxin"/>
</dbReference>